<name>A0A9J6C653_POLVA</name>
<sequence length="433" mass="48748">MALRKLFSSKSAALFLQQSRGISVSSRCFETVATSKSEARPNWDRSVEEAIKCVGYQTPYLTLRYLTNDEDVHWMEHMEKLEGSNHPMCETAKILLAQGKANVNQMWGLVVLLVSKMAGYPTDAVWQESEFDKDTGILKSQRTLAEAVEITSSANEIHRDGILNMQHYQVNGLPTQDGDSLLVFGNKIAILGADILLGYASIQFSKLRAYQANILLTTAGRDVGDSNFIGDRDIQNNPLPSNPFEKLEMQKLNPELFEEVSIDQIDNTLPFKLHDVMGTAEQEWRLRHTLAGGTLLGKSCQAALILAKHNEEKQKEIYFMGKHMYLGYRAAKDLSIFRSEELPANGKFSLVSAPVLYHIEEDPSLYDEIKKGLDTIENIDFAKIHKIVRNGPGMDKTKELLNKNNLIAFTLLHKFPKSDSQRAIENLILSLER</sequence>
<organism evidence="1 2">
    <name type="scientific">Polypedilum vanderplanki</name>
    <name type="common">Sleeping chironomid midge</name>
    <dbReference type="NCBI Taxonomy" id="319348"/>
    <lineage>
        <taxon>Eukaryota</taxon>
        <taxon>Metazoa</taxon>
        <taxon>Ecdysozoa</taxon>
        <taxon>Arthropoda</taxon>
        <taxon>Hexapoda</taxon>
        <taxon>Insecta</taxon>
        <taxon>Pterygota</taxon>
        <taxon>Neoptera</taxon>
        <taxon>Endopterygota</taxon>
        <taxon>Diptera</taxon>
        <taxon>Nematocera</taxon>
        <taxon>Chironomoidea</taxon>
        <taxon>Chironomidae</taxon>
        <taxon>Chironominae</taxon>
        <taxon>Polypedilum</taxon>
        <taxon>Polypedilum</taxon>
    </lineage>
</organism>
<dbReference type="Gene3D" id="1.10.600.10">
    <property type="entry name" value="Farnesyl Diphosphate Synthase"/>
    <property type="match status" value="1"/>
</dbReference>
<dbReference type="GO" id="GO:0005739">
    <property type="term" value="C:mitochondrion"/>
    <property type="evidence" value="ECO:0007669"/>
    <property type="project" value="TreeGrafter"/>
</dbReference>
<dbReference type="GO" id="GO:1990234">
    <property type="term" value="C:transferase complex"/>
    <property type="evidence" value="ECO:0007669"/>
    <property type="project" value="TreeGrafter"/>
</dbReference>
<comment type="caution">
    <text evidence="1">The sequence shown here is derived from an EMBL/GenBank/DDBJ whole genome shotgun (WGS) entry which is preliminary data.</text>
</comment>
<dbReference type="PANTHER" id="PTHR12001">
    <property type="entry name" value="GERANYLGERANYL PYROPHOSPHATE SYNTHASE"/>
    <property type="match status" value="1"/>
</dbReference>
<dbReference type="GO" id="GO:0008299">
    <property type="term" value="P:isoprenoid biosynthetic process"/>
    <property type="evidence" value="ECO:0007669"/>
    <property type="project" value="TreeGrafter"/>
</dbReference>
<evidence type="ECO:0000313" key="1">
    <source>
        <dbReference type="EMBL" id="KAG5677320.1"/>
    </source>
</evidence>
<proteinExistence type="predicted"/>
<keyword evidence="2" id="KW-1185">Reference proteome</keyword>
<accession>A0A9J6C653</accession>
<dbReference type="OrthoDB" id="9983019at2759"/>
<dbReference type="AlphaFoldDB" id="A0A9J6C653"/>
<dbReference type="PANTHER" id="PTHR12001:SF55">
    <property type="entry name" value="ALL TRANS-POLYPRENYL-DIPHOSPHATE SYNTHASE PDSS2"/>
    <property type="match status" value="1"/>
</dbReference>
<gene>
    <name evidence="1" type="ORF">PVAND_007089</name>
</gene>
<protein>
    <submittedName>
        <fullName evidence="1">Uncharacterized protein</fullName>
    </submittedName>
</protein>
<dbReference type="InterPro" id="IPR008949">
    <property type="entry name" value="Isoprenoid_synthase_dom_sf"/>
</dbReference>
<dbReference type="Proteomes" id="UP001107558">
    <property type="component" value="Chromosome 2"/>
</dbReference>
<dbReference type="GO" id="GO:0006744">
    <property type="term" value="P:ubiquinone biosynthetic process"/>
    <property type="evidence" value="ECO:0007669"/>
    <property type="project" value="TreeGrafter"/>
</dbReference>
<dbReference type="EMBL" id="JADBJN010000002">
    <property type="protein sequence ID" value="KAG5677320.1"/>
    <property type="molecule type" value="Genomic_DNA"/>
</dbReference>
<dbReference type="GO" id="GO:0004659">
    <property type="term" value="F:prenyltransferase activity"/>
    <property type="evidence" value="ECO:0007669"/>
    <property type="project" value="TreeGrafter"/>
</dbReference>
<evidence type="ECO:0000313" key="2">
    <source>
        <dbReference type="Proteomes" id="UP001107558"/>
    </source>
</evidence>
<reference evidence="1" key="1">
    <citation type="submission" date="2021-03" db="EMBL/GenBank/DDBJ databases">
        <title>Chromosome level genome of the anhydrobiotic midge Polypedilum vanderplanki.</title>
        <authorList>
            <person name="Yoshida Y."/>
            <person name="Kikawada T."/>
            <person name="Gusev O."/>
        </authorList>
    </citation>
    <scope>NUCLEOTIDE SEQUENCE</scope>
    <source>
        <strain evidence="1">NIAS01</strain>
        <tissue evidence="1">Whole body or cell culture</tissue>
    </source>
</reference>
<dbReference type="SUPFAM" id="SSF48576">
    <property type="entry name" value="Terpenoid synthases"/>
    <property type="match status" value="1"/>
</dbReference>